<dbReference type="AlphaFoldDB" id="T1XHD0"/>
<dbReference type="EMBL" id="CP003911">
    <property type="protein sequence ID" value="AGU51530.1"/>
    <property type="molecule type" value="Genomic_DNA"/>
</dbReference>
<dbReference type="KEGG" id="vpd:VAPA_1c44570"/>
<gene>
    <name evidence="1" type="ORF">VAPA_1c44570</name>
</gene>
<sequence>MLALEPVIVSRLRETLDAAWTVKGYTSDKGERPGHALASVMFAAGAVSDVKAGAVALQPGWQVLLSAKQGADAALLLDAAFAEVIASLHNWEPGSAGGRRWGALSLVRFAPPQYPLEGFVGIELLFSTTGRYHGQA</sequence>
<evidence type="ECO:0000313" key="2">
    <source>
        <dbReference type="Proteomes" id="UP000016223"/>
    </source>
</evidence>
<dbReference type="HOGENOM" id="CLU_1872037_0_0_4"/>
<accession>T1XHD0</accession>
<dbReference type="PATRIC" id="fig|1246301.3.peg.4499"/>
<dbReference type="Proteomes" id="UP000016223">
    <property type="component" value="Chromosome 1"/>
</dbReference>
<name>T1XHD0_VARPD</name>
<dbReference type="RefSeq" id="WP_021008972.1">
    <property type="nucleotide sequence ID" value="NC_022247.1"/>
</dbReference>
<reference evidence="1 2" key="1">
    <citation type="submission" date="2012-10" db="EMBL/GenBank/DDBJ databases">
        <title>Genome sequence of Variovorax paradoxus B4.</title>
        <authorList>
            <person name="Schuldes J."/>
            <person name="Brandt U."/>
            <person name="Hiessl S."/>
            <person name="Wuebbeler J.H."/>
            <person name="Thuermer A."/>
            <person name="Steinbuechel A."/>
            <person name="Daniel R."/>
        </authorList>
    </citation>
    <scope>NUCLEOTIDE SEQUENCE [LARGE SCALE GENOMIC DNA]</scope>
    <source>
        <strain evidence="1 2">B4</strain>
    </source>
</reference>
<proteinExistence type="predicted"/>
<organism evidence="1 2">
    <name type="scientific">Variovorax paradoxus B4</name>
    <dbReference type="NCBI Taxonomy" id="1246301"/>
    <lineage>
        <taxon>Bacteria</taxon>
        <taxon>Pseudomonadati</taxon>
        <taxon>Pseudomonadota</taxon>
        <taxon>Betaproteobacteria</taxon>
        <taxon>Burkholderiales</taxon>
        <taxon>Comamonadaceae</taxon>
        <taxon>Variovorax</taxon>
    </lineage>
</organism>
<evidence type="ECO:0000313" key="1">
    <source>
        <dbReference type="EMBL" id="AGU51530.1"/>
    </source>
</evidence>
<dbReference type="OrthoDB" id="8794526at2"/>
<protein>
    <submittedName>
        <fullName evidence="1">Uncharacterized protein</fullName>
    </submittedName>
</protein>